<proteinExistence type="predicted"/>
<protein>
    <submittedName>
        <fullName evidence="1">Uncharacterized protein</fullName>
    </submittedName>
</protein>
<dbReference type="Proteomes" id="UP000466396">
    <property type="component" value="Chromosome"/>
</dbReference>
<evidence type="ECO:0000313" key="1">
    <source>
        <dbReference type="EMBL" id="BBX98158.1"/>
    </source>
</evidence>
<dbReference type="KEGG" id="mlj:MLAC_34520"/>
<dbReference type="RefSeq" id="WP_085158464.1">
    <property type="nucleotide sequence ID" value="NZ_AP022581.1"/>
</dbReference>
<reference evidence="1 2" key="1">
    <citation type="journal article" date="2019" name="Emerg. Microbes Infect.">
        <title>Comprehensive subspecies identification of 175 nontuberculous mycobacteria species based on 7547 genomic profiles.</title>
        <authorList>
            <person name="Matsumoto Y."/>
            <person name="Kinjo T."/>
            <person name="Motooka D."/>
            <person name="Nabeya D."/>
            <person name="Jung N."/>
            <person name="Uechi K."/>
            <person name="Horii T."/>
            <person name="Iida T."/>
            <person name="Fujita J."/>
            <person name="Nakamura S."/>
        </authorList>
    </citation>
    <scope>NUCLEOTIDE SEQUENCE [LARGE SCALE GENOMIC DNA]</scope>
    <source>
        <strain evidence="1 2">JCM 15657</strain>
    </source>
</reference>
<sequence>MVATPTIPRDELNLPLVVTHLMKGVVYRDTHEKVWQHLVALVPRVSDYVATLGLVVVVDESEGYAFLRSKPDDPDGEDEAVPRLIPRHALSFHTSLMLALLRKKLAESDAADDGFRLILSRDQILDMMVMFMPTSTNEAKVTDQIDRTIAKAVDLGFLRRMPKQDNQFEVRRVLKAFVDGQWLSDLDARLAEYAAELGEAL</sequence>
<evidence type="ECO:0000313" key="2">
    <source>
        <dbReference type="Proteomes" id="UP000466396"/>
    </source>
</evidence>
<accession>A0A1X1YIG0</accession>
<keyword evidence="2" id="KW-1185">Reference proteome</keyword>
<dbReference type="STRING" id="169765.AWC15_16745"/>
<name>A0A1X1YIG0_9MYCO</name>
<dbReference type="EMBL" id="AP022581">
    <property type="protein sequence ID" value="BBX98158.1"/>
    <property type="molecule type" value="Genomic_DNA"/>
</dbReference>
<dbReference type="AlphaFoldDB" id="A0A1X1YIG0"/>
<organism evidence="1 2">
    <name type="scientific">Mycobacterium lacus</name>
    <dbReference type="NCBI Taxonomy" id="169765"/>
    <lineage>
        <taxon>Bacteria</taxon>
        <taxon>Bacillati</taxon>
        <taxon>Actinomycetota</taxon>
        <taxon>Actinomycetes</taxon>
        <taxon>Mycobacteriales</taxon>
        <taxon>Mycobacteriaceae</taxon>
        <taxon>Mycobacterium</taxon>
    </lineage>
</organism>
<gene>
    <name evidence="1" type="ORF">MLAC_34520</name>
</gene>
<dbReference type="InterPro" id="IPR025449">
    <property type="entry name" value="JetB"/>
</dbReference>
<dbReference type="Pfam" id="PF13835">
    <property type="entry name" value="DUF4194"/>
    <property type="match status" value="1"/>
</dbReference>